<dbReference type="InterPro" id="IPR021878">
    <property type="entry name" value="TgpA_N"/>
</dbReference>
<keyword evidence="2" id="KW-0472">Membrane</keyword>
<evidence type="ECO:0000313" key="5">
    <source>
        <dbReference type="Proteomes" id="UP000240542"/>
    </source>
</evidence>
<dbReference type="AlphaFoldDB" id="A0A2P8DHX2"/>
<gene>
    <name evidence="4" type="ORF">CLV63_110114</name>
</gene>
<evidence type="ECO:0000313" key="4">
    <source>
        <dbReference type="EMBL" id="PSK96817.1"/>
    </source>
</evidence>
<organism evidence="4 5">
    <name type="scientific">Murinocardiopsis flavida</name>
    <dbReference type="NCBI Taxonomy" id="645275"/>
    <lineage>
        <taxon>Bacteria</taxon>
        <taxon>Bacillati</taxon>
        <taxon>Actinomycetota</taxon>
        <taxon>Actinomycetes</taxon>
        <taxon>Streptosporangiales</taxon>
        <taxon>Nocardiopsidaceae</taxon>
        <taxon>Murinocardiopsis</taxon>
    </lineage>
</organism>
<dbReference type="InterPro" id="IPR052901">
    <property type="entry name" value="Bact_TGase-like"/>
</dbReference>
<evidence type="ECO:0000259" key="3">
    <source>
        <dbReference type="SMART" id="SM00460"/>
    </source>
</evidence>
<dbReference type="Gene3D" id="3.10.620.30">
    <property type="match status" value="1"/>
</dbReference>
<feature type="transmembrane region" description="Helical" evidence="2">
    <location>
        <begin position="54"/>
        <end position="74"/>
    </location>
</feature>
<dbReference type="SUPFAM" id="SSF54001">
    <property type="entry name" value="Cysteine proteinases"/>
    <property type="match status" value="1"/>
</dbReference>
<keyword evidence="2" id="KW-1133">Transmembrane helix</keyword>
<dbReference type="OrthoDB" id="9804023at2"/>
<reference evidence="4 5" key="1">
    <citation type="submission" date="2018-03" db="EMBL/GenBank/DDBJ databases">
        <title>Genomic Encyclopedia of Archaeal and Bacterial Type Strains, Phase II (KMG-II): from individual species to whole genera.</title>
        <authorList>
            <person name="Goeker M."/>
        </authorList>
    </citation>
    <scope>NUCLEOTIDE SEQUENCE [LARGE SCALE GENOMIC DNA]</scope>
    <source>
        <strain evidence="4 5">DSM 45312</strain>
    </source>
</reference>
<feature type="transmembrane region" description="Helical" evidence="2">
    <location>
        <begin position="165"/>
        <end position="184"/>
    </location>
</feature>
<accession>A0A2P8DHX2</accession>
<keyword evidence="5" id="KW-1185">Reference proteome</keyword>
<keyword evidence="2" id="KW-0812">Transmembrane</keyword>
<dbReference type="Pfam" id="PF01841">
    <property type="entry name" value="Transglut_core"/>
    <property type="match status" value="1"/>
</dbReference>
<dbReference type="SMART" id="SM00460">
    <property type="entry name" value="TGc"/>
    <property type="match status" value="1"/>
</dbReference>
<dbReference type="PANTHER" id="PTHR42736:SF1">
    <property type="entry name" value="PROTEIN-GLUTAMINE GAMMA-GLUTAMYLTRANSFERASE"/>
    <property type="match status" value="1"/>
</dbReference>
<dbReference type="InterPro" id="IPR002931">
    <property type="entry name" value="Transglutaminase-like"/>
</dbReference>
<comment type="caution">
    <text evidence="4">The sequence shown here is derived from an EMBL/GenBank/DDBJ whole genome shotgun (WGS) entry which is preliminary data.</text>
</comment>
<evidence type="ECO:0000256" key="2">
    <source>
        <dbReference type="SAM" id="Phobius"/>
    </source>
</evidence>
<dbReference type="EMBL" id="PYGA01000010">
    <property type="protein sequence ID" value="PSK96817.1"/>
    <property type="molecule type" value="Genomic_DNA"/>
</dbReference>
<evidence type="ECO:0000256" key="1">
    <source>
        <dbReference type="SAM" id="MobiDB-lite"/>
    </source>
</evidence>
<feature type="transmembrane region" description="Helical" evidence="2">
    <location>
        <begin position="204"/>
        <end position="227"/>
    </location>
</feature>
<feature type="compositionally biased region" description="Low complexity" evidence="1">
    <location>
        <begin position="598"/>
        <end position="612"/>
    </location>
</feature>
<dbReference type="InterPro" id="IPR038765">
    <property type="entry name" value="Papain-like_cys_pep_sf"/>
</dbReference>
<sequence>MRFRITIAVVVATLCGISLLDPLFATEGWWSGAAIAVAAVAATGLAGRAARLPSLLLPPAQAVVALCAVTAMYAGDTAPLGFVPAPEAIDRLRVLAEAGRTAINLSPTPVEMSAGIGLVLALSIALFAIVADVVAVTLRAPALMGLAVLALLVVPLAVHQDGVQWPAFAAAAGGYLLLLAVDGWERTTAWGRGSAADRSDSASLHLLGAARIAIPAVAVALLAPLAVPGLASDAVFDLASGVRAGGETITTTHPMVTLRRDLASGTNRRVMYYNTTTETPDYLRMYVLDGFDGQDWTMAPLQAADRNRVRAGQELPQPEGQWLDDAPSDVTSEITLTTGSRRMAFLPAPYPAREMTVTGDWFVDPETLMAFSPTQQGAGLTYTVRSTPAAATRADLAGGDFPADGQVDDRYLALPDDVDPRVAELTESITGDAADPHEAAVALQDWFTDGRFTYDLRPPVLAEGEDPLTDFLFDTRTGYCEQFAASMAVMARQAGIPARVAVGYTPGERNGDRWVVTERNAHAWPELYFQGFGWLRFEPTPSSADGQGTAVVPSYASEAAAARPDTDTGTAAPNADDLAERQSPDTGESAAPAERDPAAGADSAGGARPDPNPLPALLTGAALVLALSAPALTRLLVRRFRWARAATPRDRANAAWRELRDDLTDLEIGWSGAETARALAQRVAAEQRLTGPARESLERIARARERALYAPDAPETGPSAADSRTVRAALRAAAERRVRVRAAVLPVSILRRPAPAAAPGPTRA</sequence>
<dbReference type="Proteomes" id="UP000240542">
    <property type="component" value="Unassembled WGS sequence"/>
</dbReference>
<feature type="transmembrane region" description="Helical" evidence="2">
    <location>
        <begin position="114"/>
        <end position="135"/>
    </location>
</feature>
<name>A0A2P8DHX2_9ACTN</name>
<feature type="domain" description="Transglutaminase-like" evidence="3">
    <location>
        <begin position="472"/>
        <end position="541"/>
    </location>
</feature>
<dbReference type="Pfam" id="PF11992">
    <property type="entry name" value="TgpA_N"/>
    <property type="match status" value="1"/>
</dbReference>
<protein>
    <submittedName>
        <fullName evidence="4">Transglutaminase superfamily protein</fullName>
    </submittedName>
</protein>
<dbReference type="PANTHER" id="PTHR42736">
    <property type="entry name" value="PROTEIN-GLUTAMINE GAMMA-GLUTAMYLTRANSFERASE"/>
    <property type="match status" value="1"/>
</dbReference>
<feature type="transmembrane region" description="Helical" evidence="2">
    <location>
        <begin position="30"/>
        <end position="47"/>
    </location>
</feature>
<feature type="region of interest" description="Disordered" evidence="1">
    <location>
        <begin position="558"/>
        <end position="612"/>
    </location>
</feature>
<proteinExistence type="predicted"/>
<feature type="transmembrane region" description="Helical" evidence="2">
    <location>
        <begin position="142"/>
        <end position="159"/>
    </location>
</feature>
<dbReference type="RefSeq" id="WP_106583711.1">
    <property type="nucleotide sequence ID" value="NZ_PYGA01000010.1"/>
</dbReference>